<dbReference type="PANTHER" id="PTHR46663:SF2">
    <property type="entry name" value="GGDEF DOMAIN-CONTAINING PROTEIN"/>
    <property type="match status" value="1"/>
</dbReference>
<dbReference type="GeneID" id="29420401"/>
<dbReference type="EMBL" id="CBXI010000044">
    <property type="protein sequence ID" value="CDL92762.1"/>
    <property type="molecule type" value="Genomic_DNA"/>
</dbReference>
<gene>
    <name evidence="3" type="ORF">CTDIVETGP_2832</name>
</gene>
<comment type="caution">
    <text evidence="3">The sequence shown here is derived from an EMBL/GenBank/DDBJ whole genome shotgun (WGS) entry which is preliminary data.</text>
</comment>
<evidence type="ECO:0000313" key="3">
    <source>
        <dbReference type="EMBL" id="CDL92762.1"/>
    </source>
</evidence>
<feature type="domain" description="GGDEF" evidence="2">
    <location>
        <begin position="178"/>
        <end position="310"/>
    </location>
</feature>
<dbReference type="InterPro" id="IPR000014">
    <property type="entry name" value="PAS"/>
</dbReference>
<keyword evidence="4" id="KW-1185">Reference proteome</keyword>
<dbReference type="PROSITE" id="PS50112">
    <property type="entry name" value="PAS"/>
    <property type="match status" value="1"/>
</dbReference>
<dbReference type="Pfam" id="PF00989">
    <property type="entry name" value="PAS"/>
    <property type="match status" value="1"/>
</dbReference>
<organism evidence="3 4">
    <name type="scientific">Clostridium tyrobutyricum DIVETGP</name>
    <dbReference type="NCBI Taxonomy" id="1408889"/>
    <lineage>
        <taxon>Bacteria</taxon>
        <taxon>Bacillati</taxon>
        <taxon>Bacillota</taxon>
        <taxon>Clostridia</taxon>
        <taxon>Eubacteriales</taxon>
        <taxon>Clostridiaceae</taxon>
        <taxon>Clostridium</taxon>
    </lineage>
</organism>
<dbReference type="RefSeq" id="WP_017752220.1">
    <property type="nucleotide sequence ID" value="NZ_CBXI010000044.1"/>
</dbReference>
<dbReference type="SUPFAM" id="SSF55785">
    <property type="entry name" value="PYP-like sensor domain (PAS domain)"/>
    <property type="match status" value="1"/>
</dbReference>
<dbReference type="GO" id="GO:0006355">
    <property type="term" value="P:regulation of DNA-templated transcription"/>
    <property type="evidence" value="ECO:0007669"/>
    <property type="project" value="InterPro"/>
</dbReference>
<proteinExistence type="predicted"/>
<dbReference type="InterPro" id="IPR029787">
    <property type="entry name" value="Nucleotide_cyclase"/>
</dbReference>
<dbReference type="CDD" id="cd00130">
    <property type="entry name" value="PAS"/>
    <property type="match status" value="1"/>
</dbReference>
<dbReference type="SMART" id="SM00091">
    <property type="entry name" value="PAS"/>
    <property type="match status" value="1"/>
</dbReference>
<accession>W6NLU2</accession>
<reference evidence="3 4" key="1">
    <citation type="journal article" date="2015" name="Genome Announc.">
        <title>Draft Genome Sequence of Clostridium tyrobutyricum Strain DIVETGP, Isolated from Cow's Milk for Grana Padano Production.</title>
        <authorList>
            <person name="Soggiu A."/>
            <person name="Piras C."/>
            <person name="Gaiarsa S."/>
            <person name="Sassera D."/>
            <person name="Roncada P."/>
            <person name="Bendixen E."/>
            <person name="Brasca M."/>
            <person name="Bonizzi L."/>
        </authorList>
    </citation>
    <scope>NUCLEOTIDE SEQUENCE [LARGE SCALE GENOMIC DNA]</scope>
    <source>
        <strain evidence="3 4">DIVETGP</strain>
    </source>
</reference>
<sequence length="310" mass="35532">MDKIISDILNNINEGLVLIDQRLNICIWNKYMEYLTGINAENAIDNNIYEILPNLTRKYLKSSISNVMDNGLKMFFSSSMHGKLVNDRENLNLKISRFDYNNSKVLVLEFLDVTSQFIQVDRLKKYVTKLCELNKKLKEKEEVIKNLAYYDKLTGAANRTLFYEFSEKFLSVAKRNNTMLGLMFTDIDKFKKINDTYGHEIGDRVLTKVANILKKATRKEDAVTRYGGDEFLILLPNIKNLSDCETIACRILRIKNNFIICNGNEIPISLSIGISCYPKDGVDIDSLIVKADKAMYRAKKSGGNCNCFCK</sequence>
<dbReference type="InterPro" id="IPR052163">
    <property type="entry name" value="DGC-Regulatory_Protein"/>
</dbReference>
<dbReference type="PROSITE" id="PS50887">
    <property type="entry name" value="GGDEF"/>
    <property type="match status" value="1"/>
</dbReference>
<dbReference type="Gene3D" id="3.30.70.270">
    <property type="match status" value="1"/>
</dbReference>
<name>W6NLU2_CLOTY</name>
<dbReference type="NCBIfam" id="TIGR00254">
    <property type="entry name" value="GGDEF"/>
    <property type="match status" value="1"/>
</dbReference>
<dbReference type="PANTHER" id="PTHR46663">
    <property type="entry name" value="DIGUANYLATE CYCLASE DGCT-RELATED"/>
    <property type="match status" value="1"/>
</dbReference>
<dbReference type="SMART" id="SM00267">
    <property type="entry name" value="GGDEF"/>
    <property type="match status" value="1"/>
</dbReference>
<dbReference type="AlphaFoldDB" id="W6NLU2"/>
<dbReference type="Gene3D" id="3.30.450.20">
    <property type="entry name" value="PAS domain"/>
    <property type="match status" value="1"/>
</dbReference>
<feature type="domain" description="PAS" evidence="1">
    <location>
        <begin position="1"/>
        <end position="71"/>
    </location>
</feature>
<dbReference type="InterPro" id="IPR000160">
    <property type="entry name" value="GGDEF_dom"/>
</dbReference>
<dbReference type="FunFam" id="3.30.70.270:FF:000001">
    <property type="entry name" value="Diguanylate cyclase domain protein"/>
    <property type="match status" value="1"/>
</dbReference>
<dbReference type="InterPro" id="IPR035965">
    <property type="entry name" value="PAS-like_dom_sf"/>
</dbReference>
<dbReference type="InterPro" id="IPR043128">
    <property type="entry name" value="Rev_trsase/Diguanyl_cyclase"/>
</dbReference>
<dbReference type="SUPFAM" id="SSF55073">
    <property type="entry name" value="Nucleotide cyclase"/>
    <property type="match status" value="1"/>
</dbReference>
<dbReference type="Proteomes" id="UP000019482">
    <property type="component" value="Unassembled WGS sequence"/>
</dbReference>
<dbReference type="Pfam" id="PF00990">
    <property type="entry name" value="GGDEF"/>
    <property type="match status" value="1"/>
</dbReference>
<evidence type="ECO:0000313" key="4">
    <source>
        <dbReference type="Proteomes" id="UP000019482"/>
    </source>
</evidence>
<dbReference type="OrthoDB" id="9805474at2"/>
<dbReference type="InterPro" id="IPR013767">
    <property type="entry name" value="PAS_fold"/>
</dbReference>
<dbReference type="CDD" id="cd01949">
    <property type="entry name" value="GGDEF"/>
    <property type="match status" value="1"/>
</dbReference>
<evidence type="ECO:0000259" key="2">
    <source>
        <dbReference type="PROSITE" id="PS50887"/>
    </source>
</evidence>
<evidence type="ECO:0000259" key="1">
    <source>
        <dbReference type="PROSITE" id="PS50112"/>
    </source>
</evidence>
<protein>
    <submittedName>
        <fullName evidence="3">Sensory box ggdef family protein</fullName>
    </submittedName>
</protein>